<proteinExistence type="predicted"/>
<keyword evidence="1" id="KW-1133">Transmembrane helix</keyword>
<accession>A0A2U2PMI4</accession>
<dbReference type="AlphaFoldDB" id="A0A2U2PMI4"/>
<keyword evidence="1" id="KW-0812">Transmembrane</keyword>
<feature type="transmembrane region" description="Helical" evidence="1">
    <location>
        <begin position="35"/>
        <end position="55"/>
    </location>
</feature>
<evidence type="ECO:0000313" key="2">
    <source>
        <dbReference type="EMBL" id="PWG82616.1"/>
    </source>
</evidence>
<keyword evidence="3" id="KW-1185">Reference proteome</keyword>
<protein>
    <submittedName>
        <fullName evidence="2">Uncharacterized protein</fullName>
    </submittedName>
</protein>
<dbReference type="EMBL" id="QEAS01000001">
    <property type="protein sequence ID" value="PWG82616.1"/>
    <property type="molecule type" value="Genomic_DNA"/>
</dbReference>
<keyword evidence="1" id="KW-0472">Membrane</keyword>
<gene>
    <name evidence="2" type="ORF">DDR33_01785</name>
</gene>
<comment type="caution">
    <text evidence="2">The sequence shown here is derived from an EMBL/GenBank/DDBJ whole genome shotgun (WGS) entry which is preliminary data.</text>
</comment>
<dbReference type="Proteomes" id="UP000245647">
    <property type="component" value="Unassembled WGS sequence"/>
</dbReference>
<sequence>MEQYNKDRQPEELYYILAMICGVLTGWAATQSLLWVFVGALLGLLSAGFYVNVFVKGKHH</sequence>
<evidence type="ECO:0000313" key="3">
    <source>
        <dbReference type="Proteomes" id="UP000245647"/>
    </source>
</evidence>
<dbReference type="OrthoDB" id="798881at2"/>
<reference evidence="2 3" key="1">
    <citation type="submission" date="2018-04" db="EMBL/GenBank/DDBJ databases">
        <title>Pedobacter chongqingensis sp. nov., isolated from a rottenly hemp rope.</title>
        <authorList>
            <person name="Cai Y."/>
        </authorList>
    </citation>
    <scope>NUCLEOTIDE SEQUENCE [LARGE SCALE GENOMIC DNA]</scope>
    <source>
        <strain evidence="2 3">FJ4-8</strain>
    </source>
</reference>
<dbReference type="RefSeq" id="WP_109414035.1">
    <property type="nucleotide sequence ID" value="NZ_QEAS01000001.1"/>
</dbReference>
<organism evidence="2 3">
    <name type="scientific">Pararcticibacter amylolyticus</name>
    <dbReference type="NCBI Taxonomy" id="2173175"/>
    <lineage>
        <taxon>Bacteria</taxon>
        <taxon>Pseudomonadati</taxon>
        <taxon>Bacteroidota</taxon>
        <taxon>Sphingobacteriia</taxon>
        <taxon>Sphingobacteriales</taxon>
        <taxon>Sphingobacteriaceae</taxon>
        <taxon>Pararcticibacter</taxon>
    </lineage>
</organism>
<name>A0A2U2PMI4_9SPHI</name>
<feature type="transmembrane region" description="Helical" evidence="1">
    <location>
        <begin position="12"/>
        <end position="29"/>
    </location>
</feature>
<evidence type="ECO:0000256" key="1">
    <source>
        <dbReference type="SAM" id="Phobius"/>
    </source>
</evidence>